<dbReference type="Proteomes" id="UP000295367">
    <property type="component" value="Unassembled WGS sequence"/>
</dbReference>
<keyword evidence="11" id="KW-0012">Acyltransferase</keyword>
<name>A0A4R3XUR5_9PROT</name>
<dbReference type="OrthoDB" id="9777124at2"/>
<gene>
    <name evidence="10" type="primary">plsY</name>
    <name evidence="11" type="ORF">EDC63_11721</name>
</gene>
<accession>A0A4R3XUR5</accession>
<comment type="function">
    <text evidence="10">Catalyzes the transfer of an acyl group from acyl-phosphate (acyl-PO(4)) to glycerol-3-phosphate (G3P) to form lysophosphatidic acid (LPA). This enzyme utilizes acyl-phosphate as fatty acyl donor, but not acyl-CoA or acyl-ACP.</text>
</comment>
<evidence type="ECO:0000256" key="9">
    <source>
        <dbReference type="ARBA" id="ARBA00023264"/>
    </source>
</evidence>
<keyword evidence="5 10" id="KW-1133">Transmembrane helix</keyword>
<dbReference type="SMART" id="SM01207">
    <property type="entry name" value="G3P_acyltransf"/>
    <property type="match status" value="1"/>
</dbReference>
<evidence type="ECO:0000313" key="11">
    <source>
        <dbReference type="EMBL" id="TCV82986.1"/>
    </source>
</evidence>
<evidence type="ECO:0000256" key="7">
    <source>
        <dbReference type="ARBA" id="ARBA00023136"/>
    </source>
</evidence>
<keyword evidence="7 10" id="KW-0472">Membrane</keyword>
<evidence type="ECO:0000256" key="1">
    <source>
        <dbReference type="ARBA" id="ARBA00022475"/>
    </source>
</evidence>
<dbReference type="NCBIfam" id="TIGR00023">
    <property type="entry name" value="glycerol-3-phosphate 1-O-acyltransferase PlsY"/>
    <property type="match status" value="1"/>
</dbReference>
<evidence type="ECO:0000256" key="6">
    <source>
        <dbReference type="ARBA" id="ARBA00023098"/>
    </source>
</evidence>
<dbReference type="GO" id="GO:0008654">
    <property type="term" value="P:phospholipid biosynthetic process"/>
    <property type="evidence" value="ECO:0007669"/>
    <property type="project" value="UniProtKB-UniRule"/>
</dbReference>
<proteinExistence type="inferred from homology"/>
<evidence type="ECO:0000256" key="8">
    <source>
        <dbReference type="ARBA" id="ARBA00023209"/>
    </source>
</evidence>
<sequence length="209" mass="22237">MTTIVLPFLAYLIGSLSFAIITSKLFGLPDPRSFGSKNPGATNVLRTGKKLAAALTLFGDAAKGWVAVVLAQHFSSIYGYGDYAIASVALAVFIGHIYPVFFSFYGGKGVATALGILLALNPWMGFGVFGTWLLATYMWRTSSLSALIAAGLAPLFALTLFGFSVYTGTVLILSLLLFWRHQSNIKNLLAGKESGIGKCADRPGDMPPE</sequence>
<keyword evidence="4 10" id="KW-0812">Transmembrane</keyword>
<comment type="similarity">
    <text evidence="10">Belongs to the PlsY family.</text>
</comment>
<comment type="catalytic activity">
    <reaction evidence="10">
        <text>an acyl phosphate + sn-glycerol 3-phosphate = a 1-acyl-sn-glycero-3-phosphate + phosphate</text>
        <dbReference type="Rhea" id="RHEA:34075"/>
        <dbReference type="ChEBI" id="CHEBI:43474"/>
        <dbReference type="ChEBI" id="CHEBI:57597"/>
        <dbReference type="ChEBI" id="CHEBI:57970"/>
        <dbReference type="ChEBI" id="CHEBI:59918"/>
        <dbReference type="EC" id="2.3.1.275"/>
    </reaction>
</comment>
<dbReference type="PANTHER" id="PTHR30309:SF0">
    <property type="entry name" value="GLYCEROL-3-PHOSPHATE ACYLTRANSFERASE-RELATED"/>
    <property type="match status" value="1"/>
</dbReference>
<dbReference type="EMBL" id="SMCO01000017">
    <property type="protein sequence ID" value="TCV82986.1"/>
    <property type="molecule type" value="Genomic_DNA"/>
</dbReference>
<keyword evidence="3 10" id="KW-0808">Transferase</keyword>
<feature type="transmembrane region" description="Helical" evidence="10">
    <location>
        <begin position="112"/>
        <end position="135"/>
    </location>
</feature>
<evidence type="ECO:0000256" key="2">
    <source>
        <dbReference type="ARBA" id="ARBA00022516"/>
    </source>
</evidence>
<feature type="transmembrane region" description="Helical" evidence="10">
    <location>
        <begin position="83"/>
        <end position="105"/>
    </location>
</feature>
<reference evidence="11 12" key="1">
    <citation type="submission" date="2019-03" db="EMBL/GenBank/DDBJ databases">
        <title>Genomic Encyclopedia of Type Strains, Phase IV (KMG-IV): sequencing the most valuable type-strain genomes for metagenomic binning, comparative biology and taxonomic classification.</title>
        <authorList>
            <person name="Goeker M."/>
        </authorList>
    </citation>
    <scope>NUCLEOTIDE SEQUENCE [LARGE SCALE GENOMIC DNA]</scope>
    <source>
        <strain evidence="11 12">DSM 100309</strain>
    </source>
</reference>
<keyword evidence="2 10" id="KW-0444">Lipid biosynthesis</keyword>
<comment type="caution">
    <text evidence="11">The sequence shown here is derived from an EMBL/GenBank/DDBJ whole genome shotgun (WGS) entry which is preliminary data.</text>
</comment>
<dbReference type="HAMAP" id="MF_01043">
    <property type="entry name" value="PlsY"/>
    <property type="match status" value="1"/>
</dbReference>
<comment type="pathway">
    <text evidence="10">Lipid metabolism; phospholipid metabolism.</text>
</comment>
<evidence type="ECO:0000313" key="12">
    <source>
        <dbReference type="Proteomes" id="UP000295367"/>
    </source>
</evidence>
<keyword evidence="1 10" id="KW-1003">Cell membrane</keyword>
<dbReference type="InterPro" id="IPR003811">
    <property type="entry name" value="G3P_acylTferase_PlsY"/>
</dbReference>
<feature type="transmembrane region" description="Helical" evidence="10">
    <location>
        <begin position="155"/>
        <end position="179"/>
    </location>
</feature>
<comment type="subunit">
    <text evidence="10">Probably interacts with PlsX.</text>
</comment>
<protein>
    <recommendedName>
        <fullName evidence="10">Glycerol-3-phosphate acyltransferase</fullName>
    </recommendedName>
    <alternativeName>
        <fullName evidence="10">Acyl-PO4 G3P acyltransferase</fullName>
    </alternativeName>
    <alternativeName>
        <fullName evidence="10">Acyl-phosphate--glycerol-3-phosphate acyltransferase</fullName>
    </alternativeName>
    <alternativeName>
        <fullName evidence="10">G3P acyltransferase</fullName>
        <shortName evidence="10">GPAT</shortName>
        <ecNumber evidence="10">2.3.1.275</ecNumber>
    </alternativeName>
    <alternativeName>
        <fullName evidence="10">Lysophosphatidic acid synthase</fullName>
        <shortName evidence="10">LPA synthase</shortName>
    </alternativeName>
</protein>
<dbReference type="GO" id="GO:0043772">
    <property type="term" value="F:acyl-phosphate glycerol-3-phosphate acyltransferase activity"/>
    <property type="evidence" value="ECO:0007669"/>
    <property type="project" value="UniProtKB-UniRule"/>
</dbReference>
<evidence type="ECO:0000256" key="5">
    <source>
        <dbReference type="ARBA" id="ARBA00022989"/>
    </source>
</evidence>
<organism evidence="11 12">
    <name type="scientific">Sulfurirhabdus autotrophica</name>
    <dbReference type="NCBI Taxonomy" id="1706046"/>
    <lineage>
        <taxon>Bacteria</taxon>
        <taxon>Pseudomonadati</taxon>
        <taxon>Pseudomonadota</taxon>
        <taxon>Betaproteobacteria</taxon>
        <taxon>Nitrosomonadales</taxon>
        <taxon>Sulfuricellaceae</taxon>
        <taxon>Sulfurirhabdus</taxon>
    </lineage>
</organism>
<dbReference type="Pfam" id="PF02660">
    <property type="entry name" value="G3P_acyltransf"/>
    <property type="match status" value="1"/>
</dbReference>
<keyword evidence="8 10" id="KW-0594">Phospholipid biosynthesis</keyword>
<dbReference type="UniPathway" id="UPA00085"/>
<keyword evidence="12" id="KW-1185">Reference proteome</keyword>
<dbReference type="AlphaFoldDB" id="A0A4R3XUR5"/>
<evidence type="ECO:0000256" key="4">
    <source>
        <dbReference type="ARBA" id="ARBA00022692"/>
    </source>
</evidence>
<keyword evidence="9 10" id="KW-1208">Phospholipid metabolism</keyword>
<dbReference type="EC" id="2.3.1.275" evidence="10"/>
<comment type="caution">
    <text evidence="10">Lacks conserved residue(s) required for the propagation of feature annotation.</text>
</comment>
<keyword evidence="6 10" id="KW-0443">Lipid metabolism</keyword>
<evidence type="ECO:0000256" key="3">
    <source>
        <dbReference type="ARBA" id="ARBA00022679"/>
    </source>
</evidence>
<dbReference type="RefSeq" id="WP_124944858.1">
    <property type="nucleotide sequence ID" value="NZ_BHVT01000003.1"/>
</dbReference>
<comment type="subcellular location">
    <subcellularLocation>
        <location evidence="10">Cell membrane</location>
        <topology evidence="10">Multi-pass membrane protein</topology>
    </subcellularLocation>
</comment>
<dbReference type="PANTHER" id="PTHR30309">
    <property type="entry name" value="INNER MEMBRANE PROTEIN YGIH"/>
    <property type="match status" value="1"/>
</dbReference>
<evidence type="ECO:0000256" key="10">
    <source>
        <dbReference type="HAMAP-Rule" id="MF_01043"/>
    </source>
</evidence>
<dbReference type="GO" id="GO:0005886">
    <property type="term" value="C:plasma membrane"/>
    <property type="evidence" value="ECO:0007669"/>
    <property type="project" value="UniProtKB-SubCell"/>
</dbReference>